<evidence type="ECO:0000256" key="2">
    <source>
        <dbReference type="ARBA" id="ARBA00022448"/>
    </source>
</evidence>
<keyword evidence="3" id="KW-0547">Nucleotide-binding</keyword>
<dbReference type="PANTHER" id="PTHR42711">
    <property type="entry name" value="ABC TRANSPORTER ATP-BINDING PROTEIN"/>
    <property type="match status" value="1"/>
</dbReference>
<evidence type="ECO:0000256" key="4">
    <source>
        <dbReference type="ARBA" id="ARBA00022840"/>
    </source>
</evidence>
<evidence type="ECO:0000256" key="3">
    <source>
        <dbReference type="ARBA" id="ARBA00022741"/>
    </source>
</evidence>
<keyword evidence="4 7" id="KW-0067">ATP-binding</keyword>
<evidence type="ECO:0000256" key="1">
    <source>
        <dbReference type="ARBA" id="ARBA00004202"/>
    </source>
</evidence>
<reference evidence="7 8" key="1">
    <citation type="submission" date="2018-10" db="EMBL/GenBank/DDBJ databases">
        <title>Genomic Encyclopedia of Archaeal and Bacterial Type Strains, Phase II (KMG-II): from individual species to whole genera.</title>
        <authorList>
            <person name="Goeker M."/>
        </authorList>
    </citation>
    <scope>NUCLEOTIDE SEQUENCE [LARGE SCALE GENOMIC DNA]</scope>
    <source>
        <strain evidence="7 8">DSM 14954</strain>
    </source>
</reference>
<evidence type="ECO:0000256" key="5">
    <source>
        <dbReference type="ARBA" id="ARBA00023251"/>
    </source>
</evidence>
<dbReference type="OrthoDB" id="9804819at2"/>
<dbReference type="PANTHER" id="PTHR42711:SF19">
    <property type="entry name" value="DOXORUBICIN RESISTANCE ATP-BINDING PROTEIN DRRA"/>
    <property type="match status" value="1"/>
</dbReference>
<dbReference type="AlphaFoldDB" id="A0A660L541"/>
<protein>
    <submittedName>
        <fullName evidence="7">ABC-2 type transport system ATP-binding protein</fullName>
    </submittedName>
</protein>
<evidence type="ECO:0000313" key="8">
    <source>
        <dbReference type="Proteomes" id="UP000278962"/>
    </source>
</evidence>
<dbReference type="GO" id="GO:0046677">
    <property type="term" value="P:response to antibiotic"/>
    <property type="evidence" value="ECO:0007669"/>
    <property type="project" value="UniProtKB-KW"/>
</dbReference>
<dbReference type="Pfam" id="PF00005">
    <property type="entry name" value="ABC_tran"/>
    <property type="match status" value="1"/>
</dbReference>
<dbReference type="InterPro" id="IPR027417">
    <property type="entry name" value="P-loop_NTPase"/>
</dbReference>
<evidence type="ECO:0000313" key="7">
    <source>
        <dbReference type="EMBL" id="RKQ87999.1"/>
    </source>
</evidence>
<dbReference type="SMART" id="SM00382">
    <property type="entry name" value="AAA"/>
    <property type="match status" value="1"/>
</dbReference>
<dbReference type="InterPro" id="IPR003593">
    <property type="entry name" value="AAA+_ATPase"/>
</dbReference>
<dbReference type="InterPro" id="IPR050763">
    <property type="entry name" value="ABC_transporter_ATP-binding"/>
</dbReference>
<evidence type="ECO:0000259" key="6">
    <source>
        <dbReference type="PROSITE" id="PS50893"/>
    </source>
</evidence>
<dbReference type="PROSITE" id="PS50893">
    <property type="entry name" value="ABC_TRANSPORTER_2"/>
    <property type="match status" value="1"/>
</dbReference>
<dbReference type="InterPro" id="IPR017871">
    <property type="entry name" value="ABC_transporter-like_CS"/>
</dbReference>
<dbReference type="InterPro" id="IPR003439">
    <property type="entry name" value="ABC_transporter-like_ATP-bd"/>
</dbReference>
<accession>A0A660L541</accession>
<keyword evidence="5" id="KW-0046">Antibiotic resistance</keyword>
<dbReference type="Proteomes" id="UP000278962">
    <property type="component" value="Unassembled WGS sequence"/>
</dbReference>
<comment type="subcellular location">
    <subcellularLocation>
        <location evidence="1">Cell membrane</location>
        <topology evidence="1">Peripheral membrane protein</topology>
    </subcellularLocation>
</comment>
<organism evidence="7 8">
    <name type="scientific">Solirubrobacter pauli</name>
    <dbReference type="NCBI Taxonomy" id="166793"/>
    <lineage>
        <taxon>Bacteria</taxon>
        <taxon>Bacillati</taxon>
        <taxon>Actinomycetota</taxon>
        <taxon>Thermoleophilia</taxon>
        <taxon>Solirubrobacterales</taxon>
        <taxon>Solirubrobacteraceae</taxon>
        <taxon>Solirubrobacter</taxon>
    </lineage>
</organism>
<name>A0A660L541_9ACTN</name>
<sequence>MNSYAVRTEGLGRRFDAVDALADLDLEVRPGTVLGLLGHNGAGKTTAVRILTTLLAPTAGRAVVAGRDVATEPAAVRERIAVAGQDASLDERLTGRENLMLLGRLQGLPKRAAVAATAELLERFGLTDAADRVLGTYSGGMRRRLDLAACLVVRRPVVFLDEPTTGLDPASRADMWGAIADLVTDGAALILTTQYLEEADRLADQIVVLSGGRTVAEGTPAELKRRVGDRRIHLTLDDVETAAVRLARLDPEVDARTRRLSVPAPGGPDDLRAILDELDDLDVEEAALSQPTLDDAFFALTAAA</sequence>
<feature type="domain" description="ABC transporter" evidence="6">
    <location>
        <begin position="6"/>
        <end position="236"/>
    </location>
</feature>
<dbReference type="SUPFAM" id="SSF52540">
    <property type="entry name" value="P-loop containing nucleoside triphosphate hydrolases"/>
    <property type="match status" value="1"/>
</dbReference>
<dbReference type="GO" id="GO:0005524">
    <property type="term" value="F:ATP binding"/>
    <property type="evidence" value="ECO:0007669"/>
    <property type="project" value="UniProtKB-KW"/>
</dbReference>
<dbReference type="GO" id="GO:0005886">
    <property type="term" value="C:plasma membrane"/>
    <property type="evidence" value="ECO:0007669"/>
    <property type="project" value="UniProtKB-SubCell"/>
</dbReference>
<comment type="caution">
    <text evidence="7">The sequence shown here is derived from an EMBL/GenBank/DDBJ whole genome shotgun (WGS) entry which is preliminary data.</text>
</comment>
<proteinExistence type="predicted"/>
<dbReference type="Gene3D" id="3.40.50.300">
    <property type="entry name" value="P-loop containing nucleotide triphosphate hydrolases"/>
    <property type="match status" value="1"/>
</dbReference>
<keyword evidence="8" id="KW-1185">Reference proteome</keyword>
<dbReference type="GO" id="GO:0016887">
    <property type="term" value="F:ATP hydrolysis activity"/>
    <property type="evidence" value="ECO:0007669"/>
    <property type="project" value="InterPro"/>
</dbReference>
<keyword evidence="2" id="KW-0813">Transport</keyword>
<dbReference type="PROSITE" id="PS00211">
    <property type="entry name" value="ABC_TRANSPORTER_1"/>
    <property type="match status" value="1"/>
</dbReference>
<dbReference type="EMBL" id="RBIL01000002">
    <property type="protein sequence ID" value="RKQ87999.1"/>
    <property type="molecule type" value="Genomic_DNA"/>
</dbReference>
<dbReference type="RefSeq" id="WP_121257120.1">
    <property type="nucleotide sequence ID" value="NZ_RBIL01000002.1"/>
</dbReference>
<gene>
    <name evidence="7" type="ORF">C8N24_6035</name>
</gene>